<feature type="non-terminal residue" evidence="3">
    <location>
        <position position="110"/>
    </location>
</feature>
<dbReference type="EMBL" id="PYKI01000917">
    <property type="protein sequence ID" value="TGE03006.1"/>
    <property type="molecule type" value="Genomic_DNA"/>
</dbReference>
<protein>
    <submittedName>
        <fullName evidence="3">Uncharacterized protein</fullName>
    </submittedName>
</protein>
<proteinExistence type="predicted"/>
<dbReference type="GO" id="GO:0043565">
    <property type="term" value="F:sequence-specific DNA binding"/>
    <property type="evidence" value="ECO:0007669"/>
    <property type="project" value="UniProtKB-ARBA"/>
</dbReference>
<dbReference type="Pfam" id="PF21775">
    <property type="entry name" value="PutA_1st"/>
    <property type="match status" value="1"/>
</dbReference>
<feature type="domain" description="Proline utilization A proline dehydrogenase N-terminal" evidence="1">
    <location>
        <begin position="89"/>
        <end position="110"/>
    </location>
</feature>
<dbReference type="InterPro" id="IPR024090">
    <property type="entry name" value="PRODH_PutA_dom_I"/>
</dbReference>
<dbReference type="Gene3D" id="1.20.5.550">
    <property type="entry name" value="Single Helix bin"/>
    <property type="match status" value="1"/>
</dbReference>
<comment type="caution">
    <text evidence="3">The sequence shown here is derived from an EMBL/GenBank/DDBJ whole genome shotgun (WGS) entry which is preliminary data.</text>
</comment>
<dbReference type="CDD" id="cd22233">
    <property type="entry name" value="RHH_CopAso-like"/>
    <property type="match status" value="1"/>
</dbReference>
<dbReference type="Pfam" id="PF18327">
    <property type="entry name" value="PRODH"/>
    <property type="match status" value="1"/>
</dbReference>
<keyword evidence="4" id="KW-1185">Reference proteome</keyword>
<evidence type="ECO:0000259" key="2">
    <source>
        <dbReference type="Pfam" id="PF21775"/>
    </source>
</evidence>
<sequence length="110" mass="12250">MGTTTMGVKLDDATRERIKMAASRIDRTPHWLIKQAIFSYLDKLENSDTLPELPALFAGAANESEEPVAPQDEPHQPFLEFAEQILPQSVSRAAITAAWRRPETDAVSML</sequence>
<dbReference type="FunFam" id="1.10.1220.10:FF:000006">
    <property type="entry name" value="Bifunctional protein PutA"/>
    <property type="match status" value="1"/>
</dbReference>
<accession>A0A4Z0NXT8</accession>
<dbReference type="AlphaFoldDB" id="A0A4Z0NXT8"/>
<dbReference type="GO" id="GO:0003842">
    <property type="term" value="F:L-glutamate gamma-semialdehyde dehydrogenase activity"/>
    <property type="evidence" value="ECO:0007669"/>
    <property type="project" value="InterPro"/>
</dbReference>
<dbReference type="InterPro" id="IPR013321">
    <property type="entry name" value="Arc_rbn_hlx_hlx"/>
</dbReference>
<gene>
    <name evidence="3" type="ORF">C9F07_08350</name>
</gene>
<dbReference type="InterPro" id="IPR048798">
    <property type="entry name" value="PutA_RHH"/>
</dbReference>
<dbReference type="SUPFAM" id="SSF47598">
    <property type="entry name" value="Ribbon-helix-helix"/>
    <property type="match status" value="1"/>
</dbReference>
<dbReference type="InterPro" id="IPR010985">
    <property type="entry name" value="Ribbon_hlx_hlx"/>
</dbReference>
<feature type="domain" description="PutA RHH" evidence="2">
    <location>
        <begin position="11"/>
        <end position="42"/>
    </location>
</feature>
<name>A0A4Z0NXT8_SALET</name>
<dbReference type="Gene3D" id="1.10.1220.10">
    <property type="entry name" value="Met repressor-like"/>
    <property type="match status" value="1"/>
</dbReference>
<dbReference type="Proteomes" id="UP000298196">
    <property type="component" value="Unassembled WGS sequence"/>
</dbReference>
<evidence type="ECO:0000259" key="1">
    <source>
        <dbReference type="Pfam" id="PF18327"/>
    </source>
</evidence>
<evidence type="ECO:0000313" key="3">
    <source>
        <dbReference type="EMBL" id="TGE03006.1"/>
    </source>
</evidence>
<organism evidence="3 4">
    <name type="scientific">Salmonella enterica subsp. enterica serovar Poona</name>
    <dbReference type="NCBI Taxonomy" id="436295"/>
    <lineage>
        <taxon>Bacteria</taxon>
        <taxon>Pseudomonadati</taxon>
        <taxon>Pseudomonadota</taxon>
        <taxon>Gammaproteobacteria</taxon>
        <taxon>Enterobacterales</taxon>
        <taxon>Enterobacteriaceae</taxon>
        <taxon>Salmonella</taxon>
    </lineage>
</organism>
<evidence type="ECO:0000313" key="4">
    <source>
        <dbReference type="Proteomes" id="UP000298196"/>
    </source>
</evidence>
<reference evidence="3 4" key="1">
    <citation type="submission" date="2018-03" db="EMBL/GenBank/DDBJ databases">
        <title>Non-Typhoidal Salmonella genome sequencing and assembly.</title>
        <authorList>
            <person name="Matchawe C."/>
        </authorList>
    </citation>
    <scope>NUCLEOTIDE SEQUENCE [LARGE SCALE GENOMIC DNA]</scope>
    <source>
        <strain evidence="3 4">22sa</strain>
    </source>
</reference>
<dbReference type="InterPro" id="IPR041349">
    <property type="entry name" value="PRODH"/>
</dbReference>
<dbReference type="GO" id="GO:0006355">
    <property type="term" value="P:regulation of DNA-templated transcription"/>
    <property type="evidence" value="ECO:0007669"/>
    <property type="project" value="InterPro"/>
</dbReference>